<dbReference type="RefSeq" id="WP_157696054.1">
    <property type="nucleotide sequence ID" value="NZ_FCOI02000002.1"/>
</dbReference>
<sequence length="96" mass="11463">MFGFFEKKATKPWVFTKFEIDERNLNRIEVPEGIEVKQTLDSLFSIRTNWLSDPVTYELYFPPEREDDALMFKLQFGEYIEDTTQWQAISPSQGTW</sequence>
<gene>
    <name evidence="1" type="ORF">AWB76_00927</name>
</gene>
<dbReference type="STRING" id="1777137.AWB76_00927"/>
<evidence type="ECO:0000313" key="1">
    <source>
        <dbReference type="EMBL" id="SAK46511.1"/>
    </source>
</evidence>
<dbReference type="EMBL" id="FCOI02000002">
    <property type="protein sequence ID" value="SAK46511.1"/>
    <property type="molecule type" value="Genomic_DNA"/>
</dbReference>
<keyword evidence="2" id="KW-1185">Reference proteome</keyword>
<evidence type="ECO:0000313" key="2">
    <source>
        <dbReference type="Proteomes" id="UP000054624"/>
    </source>
</evidence>
<organism evidence="1 2">
    <name type="scientific">Caballeronia temeraria</name>
    <dbReference type="NCBI Taxonomy" id="1777137"/>
    <lineage>
        <taxon>Bacteria</taxon>
        <taxon>Pseudomonadati</taxon>
        <taxon>Pseudomonadota</taxon>
        <taxon>Betaproteobacteria</taxon>
        <taxon>Burkholderiales</taxon>
        <taxon>Burkholderiaceae</taxon>
        <taxon>Caballeronia</taxon>
    </lineage>
</organism>
<accession>A0A157ZM02</accession>
<dbReference type="AlphaFoldDB" id="A0A157ZM02"/>
<proteinExistence type="predicted"/>
<protein>
    <submittedName>
        <fullName evidence="1">Uncharacterized protein</fullName>
    </submittedName>
</protein>
<dbReference type="Proteomes" id="UP000054624">
    <property type="component" value="Unassembled WGS sequence"/>
</dbReference>
<name>A0A157ZM02_9BURK</name>
<reference evidence="2" key="1">
    <citation type="submission" date="2016-01" db="EMBL/GenBank/DDBJ databases">
        <authorList>
            <person name="Peeters Charlotte."/>
        </authorList>
    </citation>
    <scope>NUCLEOTIDE SEQUENCE [LARGE SCALE GENOMIC DNA]</scope>
</reference>